<sequence length="110" mass="11746">MAAPRAPPLAAVAPSLHPLSTAPSPPPTSHVGLVVKPALNTAIGPNLTRFCKLGVKISNSTKSEGYKWTYSLMGLTYKNKGFVQFIAKKTLPFVEKAKFGDAKILAKIKL</sequence>
<evidence type="ECO:0000313" key="2">
    <source>
        <dbReference type="Proteomes" id="UP000026960"/>
    </source>
</evidence>
<organism evidence="1">
    <name type="scientific">Oryza barthii</name>
    <dbReference type="NCBI Taxonomy" id="65489"/>
    <lineage>
        <taxon>Eukaryota</taxon>
        <taxon>Viridiplantae</taxon>
        <taxon>Streptophyta</taxon>
        <taxon>Embryophyta</taxon>
        <taxon>Tracheophyta</taxon>
        <taxon>Spermatophyta</taxon>
        <taxon>Magnoliopsida</taxon>
        <taxon>Liliopsida</taxon>
        <taxon>Poales</taxon>
        <taxon>Poaceae</taxon>
        <taxon>BOP clade</taxon>
        <taxon>Oryzoideae</taxon>
        <taxon>Oryzeae</taxon>
        <taxon>Oryzinae</taxon>
        <taxon>Oryza</taxon>
    </lineage>
</organism>
<dbReference type="AlphaFoldDB" id="A0A0D3ESY6"/>
<dbReference type="HOGENOM" id="CLU_2174835_0_0_1"/>
<name>A0A0D3ESY6_9ORYZ</name>
<reference evidence="1" key="1">
    <citation type="journal article" date="2009" name="Rice">
        <title>De Novo Next Generation Sequencing of Plant Genomes.</title>
        <authorList>
            <person name="Rounsley S."/>
            <person name="Marri P.R."/>
            <person name="Yu Y."/>
            <person name="He R."/>
            <person name="Sisneros N."/>
            <person name="Goicoechea J.L."/>
            <person name="Lee S.J."/>
            <person name="Angelova A."/>
            <person name="Kudrna D."/>
            <person name="Luo M."/>
            <person name="Affourtit J."/>
            <person name="Desany B."/>
            <person name="Knight J."/>
            <person name="Niazi F."/>
            <person name="Egholm M."/>
            <person name="Wing R.A."/>
        </authorList>
    </citation>
    <scope>NUCLEOTIDE SEQUENCE [LARGE SCALE GENOMIC DNA]</scope>
    <source>
        <strain evidence="1">cv. IRGC 105608</strain>
    </source>
</reference>
<dbReference type="Gramene" id="OBART01G27820.1">
    <property type="protein sequence ID" value="OBART01G27820.1"/>
    <property type="gene ID" value="OBART01G27820"/>
</dbReference>
<evidence type="ECO:0000313" key="1">
    <source>
        <dbReference type="EnsemblPlants" id="OBART01G27820.1"/>
    </source>
</evidence>
<dbReference type="EnsemblPlants" id="OBART01G27820.1">
    <property type="protein sequence ID" value="OBART01G27820.1"/>
    <property type="gene ID" value="OBART01G27820"/>
</dbReference>
<accession>A0A0D3ESY6</accession>
<keyword evidence="2" id="KW-1185">Reference proteome</keyword>
<proteinExistence type="predicted"/>
<dbReference type="Proteomes" id="UP000026960">
    <property type="component" value="Chromosome 1"/>
</dbReference>
<reference evidence="1" key="2">
    <citation type="submission" date="2015-03" db="UniProtKB">
        <authorList>
            <consortium name="EnsemblPlants"/>
        </authorList>
    </citation>
    <scope>IDENTIFICATION</scope>
</reference>
<protein>
    <submittedName>
        <fullName evidence="1">Uncharacterized protein</fullName>
    </submittedName>
</protein>
<dbReference type="PaxDb" id="65489-OBART01G27820.1"/>